<sequence>MEEGVVLKISILGTQRLFFFLRGGMLLNDSRFIQSRIALEPIAAVRKKSISLILGMKEKSLLEEH</sequence>
<accession>A0ABS8VBN0</accession>
<name>A0ABS8VBN0_DATST</name>
<gene>
    <name evidence="1" type="ORF">HAX54_033054</name>
</gene>
<evidence type="ECO:0000313" key="2">
    <source>
        <dbReference type="Proteomes" id="UP000823775"/>
    </source>
</evidence>
<dbReference type="Proteomes" id="UP000823775">
    <property type="component" value="Unassembled WGS sequence"/>
</dbReference>
<keyword evidence="2" id="KW-1185">Reference proteome</keyword>
<dbReference type="EMBL" id="JACEIK010004220">
    <property type="protein sequence ID" value="MCD9644653.1"/>
    <property type="molecule type" value="Genomic_DNA"/>
</dbReference>
<evidence type="ECO:0000313" key="1">
    <source>
        <dbReference type="EMBL" id="MCD9644653.1"/>
    </source>
</evidence>
<proteinExistence type="predicted"/>
<feature type="non-terminal residue" evidence="1">
    <location>
        <position position="65"/>
    </location>
</feature>
<reference evidence="1 2" key="1">
    <citation type="journal article" date="2021" name="BMC Genomics">
        <title>Datura genome reveals duplications of psychoactive alkaloid biosynthetic genes and high mutation rate following tissue culture.</title>
        <authorList>
            <person name="Rajewski A."/>
            <person name="Carter-House D."/>
            <person name="Stajich J."/>
            <person name="Litt A."/>
        </authorList>
    </citation>
    <scope>NUCLEOTIDE SEQUENCE [LARGE SCALE GENOMIC DNA]</scope>
    <source>
        <strain evidence="1">AR-01</strain>
    </source>
</reference>
<protein>
    <submittedName>
        <fullName evidence="1">Uncharacterized protein</fullName>
    </submittedName>
</protein>
<organism evidence="1 2">
    <name type="scientific">Datura stramonium</name>
    <name type="common">Jimsonweed</name>
    <name type="synonym">Common thornapple</name>
    <dbReference type="NCBI Taxonomy" id="4076"/>
    <lineage>
        <taxon>Eukaryota</taxon>
        <taxon>Viridiplantae</taxon>
        <taxon>Streptophyta</taxon>
        <taxon>Embryophyta</taxon>
        <taxon>Tracheophyta</taxon>
        <taxon>Spermatophyta</taxon>
        <taxon>Magnoliopsida</taxon>
        <taxon>eudicotyledons</taxon>
        <taxon>Gunneridae</taxon>
        <taxon>Pentapetalae</taxon>
        <taxon>asterids</taxon>
        <taxon>lamiids</taxon>
        <taxon>Solanales</taxon>
        <taxon>Solanaceae</taxon>
        <taxon>Solanoideae</taxon>
        <taxon>Datureae</taxon>
        <taxon>Datura</taxon>
    </lineage>
</organism>
<comment type="caution">
    <text evidence="1">The sequence shown here is derived from an EMBL/GenBank/DDBJ whole genome shotgun (WGS) entry which is preliminary data.</text>
</comment>